<accession>A0A2K3ML72</accession>
<name>A0A2K3ML72_TRIPR</name>
<organism evidence="1 2">
    <name type="scientific">Trifolium pratense</name>
    <name type="common">Red clover</name>
    <dbReference type="NCBI Taxonomy" id="57577"/>
    <lineage>
        <taxon>Eukaryota</taxon>
        <taxon>Viridiplantae</taxon>
        <taxon>Streptophyta</taxon>
        <taxon>Embryophyta</taxon>
        <taxon>Tracheophyta</taxon>
        <taxon>Spermatophyta</taxon>
        <taxon>Magnoliopsida</taxon>
        <taxon>eudicotyledons</taxon>
        <taxon>Gunneridae</taxon>
        <taxon>Pentapetalae</taxon>
        <taxon>rosids</taxon>
        <taxon>fabids</taxon>
        <taxon>Fabales</taxon>
        <taxon>Fabaceae</taxon>
        <taxon>Papilionoideae</taxon>
        <taxon>50 kb inversion clade</taxon>
        <taxon>NPAAA clade</taxon>
        <taxon>Hologalegina</taxon>
        <taxon>IRL clade</taxon>
        <taxon>Trifolieae</taxon>
        <taxon>Trifolium</taxon>
    </lineage>
</organism>
<evidence type="ECO:0000313" key="2">
    <source>
        <dbReference type="Proteomes" id="UP000236291"/>
    </source>
</evidence>
<comment type="caution">
    <text evidence="1">The sequence shown here is derived from an EMBL/GenBank/DDBJ whole genome shotgun (WGS) entry which is preliminary data.</text>
</comment>
<gene>
    <name evidence="1" type="ORF">L195_g047646</name>
</gene>
<reference evidence="1 2" key="2">
    <citation type="journal article" date="2017" name="Front. Plant Sci.">
        <title>Gene Classification and Mining of Molecular Markers Useful in Red Clover (Trifolium pratense) Breeding.</title>
        <authorList>
            <person name="Istvanek J."/>
            <person name="Dluhosova J."/>
            <person name="Dluhos P."/>
            <person name="Patkova L."/>
            <person name="Nedelnik J."/>
            <person name="Repkova J."/>
        </authorList>
    </citation>
    <scope>NUCLEOTIDE SEQUENCE [LARGE SCALE GENOMIC DNA]</scope>
    <source>
        <strain evidence="2">cv. Tatra</strain>
        <tissue evidence="1">Young leaves</tissue>
    </source>
</reference>
<dbReference type="AlphaFoldDB" id="A0A2K3ML72"/>
<proteinExistence type="predicted"/>
<dbReference type="EMBL" id="ASHM01066485">
    <property type="protein sequence ID" value="PNX91515.1"/>
    <property type="molecule type" value="Genomic_DNA"/>
</dbReference>
<feature type="non-terminal residue" evidence="1">
    <location>
        <position position="1"/>
    </location>
</feature>
<reference evidence="1 2" key="1">
    <citation type="journal article" date="2014" name="Am. J. Bot.">
        <title>Genome assembly and annotation for red clover (Trifolium pratense; Fabaceae).</title>
        <authorList>
            <person name="Istvanek J."/>
            <person name="Jaros M."/>
            <person name="Krenek A."/>
            <person name="Repkova J."/>
        </authorList>
    </citation>
    <scope>NUCLEOTIDE SEQUENCE [LARGE SCALE GENOMIC DNA]</scope>
    <source>
        <strain evidence="2">cv. Tatra</strain>
        <tissue evidence="1">Young leaves</tissue>
    </source>
</reference>
<dbReference type="Proteomes" id="UP000236291">
    <property type="component" value="Unassembled WGS sequence"/>
</dbReference>
<sequence>QGPQNMTMMDSTAEHTFVDSQSRTTMVVMRYISRPQPSVRVCDGHWEAKHNWRGSTGSIATPTWAKKVVRRSRNPLHTPK</sequence>
<evidence type="ECO:0000313" key="1">
    <source>
        <dbReference type="EMBL" id="PNX91515.1"/>
    </source>
</evidence>
<protein>
    <submittedName>
        <fullName evidence="1">Uncharacterized protein</fullName>
    </submittedName>
</protein>